<evidence type="ECO:0000313" key="2">
    <source>
        <dbReference type="EMBL" id="CAL5982025.1"/>
    </source>
</evidence>
<sequence length="142" mass="15788">MIGLVLSLNYYVADLYPLQEAEANGEWYGTESHECVALVKPWIPGKSTKQWKRGAQVKGNYGIEEGTCIASFAYSPSKGYFYDGAIGGHAAVYVSQNSGQETEMISKQRQNTMVEHGLLQPSKNIQVKIIYKMTLKCLQVTD</sequence>
<organism evidence="1">
    <name type="scientific">Hexamita inflata</name>
    <dbReference type="NCBI Taxonomy" id="28002"/>
    <lineage>
        <taxon>Eukaryota</taxon>
        <taxon>Metamonada</taxon>
        <taxon>Diplomonadida</taxon>
        <taxon>Hexamitidae</taxon>
        <taxon>Hexamitinae</taxon>
        <taxon>Hexamita</taxon>
    </lineage>
</organism>
<gene>
    <name evidence="1" type="ORF">HINF_LOCUS39766</name>
    <name evidence="2" type="ORF">HINF_LOCUS6937</name>
</gene>
<evidence type="ECO:0000313" key="3">
    <source>
        <dbReference type="Proteomes" id="UP001642409"/>
    </source>
</evidence>
<dbReference type="Proteomes" id="UP001642409">
    <property type="component" value="Unassembled WGS sequence"/>
</dbReference>
<dbReference type="InterPro" id="IPR047746">
    <property type="entry name" value="Dae2/Tae2-like"/>
</dbReference>
<accession>A0AA86UHI3</accession>
<comment type="caution">
    <text evidence="1">The sequence shown here is derived from an EMBL/GenBank/DDBJ whole genome shotgun (WGS) entry which is preliminary data.</text>
</comment>
<protein>
    <submittedName>
        <fullName evidence="1">Uncharacterized protein</fullName>
    </submittedName>
</protein>
<proteinExistence type="predicted"/>
<name>A0AA86UHI3_9EUKA</name>
<dbReference type="EMBL" id="CAXDID020000014">
    <property type="protein sequence ID" value="CAL5982025.1"/>
    <property type="molecule type" value="Genomic_DNA"/>
</dbReference>
<dbReference type="NCBIfam" id="NF033857">
    <property type="entry name" value="BPSL0067_fam"/>
    <property type="match status" value="1"/>
</dbReference>
<reference evidence="2 3" key="2">
    <citation type="submission" date="2024-07" db="EMBL/GenBank/DDBJ databases">
        <authorList>
            <person name="Akdeniz Z."/>
        </authorList>
    </citation>
    <scope>NUCLEOTIDE SEQUENCE [LARGE SCALE GENOMIC DNA]</scope>
</reference>
<dbReference type="AlphaFoldDB" id="A0AA86UHI3"/>
<keyword evidence="3" id="KW-1185">Reference proteome</keyword>
<dbReference type="EMBL" id="CATOUU010000831">
    <property type="protein sequence ID" value="CAI9952121.1"/>
    <property type="molecule type" value="Genomic_DNA"/>
</dbReference>
<reference evidence="1" key="1">
    <citation type="submission" date="2023-06" db="EMBL/GenBank/DDBJ databases">
        <authorList>
            <person name="Kurt Z."/>
        </authorList>
    </citation>
    <scope>NUCLEOTIDE SEQUENCE</scope>
</reference>
<evidence type="ECO:0000313" key="1">
    <source>
        <dbReference type="EMBL" id="CAI9952121.1"/>
    </source>
</evidence>